<dbReference type="PANTHER" id="PTHR44489:SF1">
    <property type="entry name" value="ZINC FINGER CCCH DOMAIN-CONTAINING PROTEIN 63"/>
    <property type="match status" value="1"/>
</dbReference>
<evidence type="ECO:0000313" key="4">
    <source>
        <dbReference type="Proteomes" id="UP001465755"/>
    </source>
</evidence>
<feature type="repeat" description="WD" evidence="1">
    <location>
        <begin position="305"/>
        <end position="334"/>
    </location>
</feature>
<feature type="region of interest" description="Disordered" evidence="2">
    <location>
        <begin position="1"/>
        <end position="111"/>
    </location>
</feature>
<accession>A0AAW1P961</accession>
<name>A0AAW1P961_9CHLO</name>
<dbReference type="PANTHER" id="PTHR44489">
    <property type="match status" value="1"/>
</dbReference>
<dbReference type="InterPro" id="IPR044715">
    <property type="entry name" value="WDR86-like"/>
</dbReference>
<evidence type="ECO:0000256" key="2">
    <source>
        <dbReference type="SAM" id="MobiDB-lite"/>
    </source>
</evidence>
<feature type="compositionally biased region" description="Low complexity" evidence="2">
    <location>
        <begin position="22"/>
        <end position="37"/>
    </location>
</feature>
<sequence length="445" mass="47400">MDNWDGGRGYGGRGGGRGGRNNFGRSYNNNNSRSSFGTYQDSYQPRGGRGNNYQHDSRSNNNFDRGSGHNGSYYQPRPDSYNSRGRGGGRTWGPRNTGGRGRGRGPGPEPEDIEFLGIYGGDKDAITALLLDAATSQIYTGSKEGFLRTWRCSNPTAPKPVWECVSKVDMDGVVDSLLLEGGFMCVGMHNKGGGNPALQPGGIKVCHLESGKQHVLPGHQGQVHALAAAGGMLFSGGQDGSIRAWRLDPGTACFALAKSITAQDGGHAAAVTTLVPTDRFLFSADFHGNIKVWDMQSGQCVQTLDKGHGSVVTDMIFWQNHLISASLDSNVRIWAEAEKPAPGAVLDREPAYTHVAQDAQGKPATGGILKMTGAVDSANNAVLLTSHNGEHAVRLWELPSFADRGQLRASDPRALGAGFAGMLFSGDMQGNLKAWRWKPAAMPVG</sequence>
<protein>
    <submittedName>
        <fullName evidence="3">Uncharacterized protein</fullName>
    </submittedName>
</protein>
<dbReference type="InterPro" id="IPR015943">
    <property type="entry name" value="WD40/YVTN_repeat-like_dom_sf"/>
</dbReference>
<comment type="caution">
    <text evidence="3">The sequence shown here is derived from an EMBL/GenBank/DDBJ whole genome shotgun (WGS) entry which is preliminary data.</text>
</comment>
<feature type="compositionally biased region" description="Gly residues" evidence="2">
    <location>
        <begin position="85"/>
        <end position="106"/>
    </location>
</feature>
<dbReference type="InterPro" id="IPR036322">
    <property type="entry name" value="WD40_repeat_dom_sf"/>
</dbReference>
<dbReference type="Gene3D" id="2.130.10.10">
    <property type="entry name" value="YVTN repeat-like/Quinoprotein amine dehydrogenase"/>
    <property type="match status" value="1"/>
</dbReference>
<feature type="repeat" description="WD" evidence="1">
    <location>
        <begin position="264"/>
        <end position="303"/>
    </location>
</feature>
<feature type="compositionally biased region" description="Gly residues" evidence="2">
    <location>
        <begin position="1"/>
        <end position="21"/>
    </location>
</feature>
<dbReference type="Proteomes" id="UP001465755">
    <property type="component" value="Unassembled WGS sequence"/>
</dbReference>
<dbReference type="AlphaFoldDB" id="A0AAW1P961"/>
<feature type="compositionally biased region" description="Polar residues" evidence="2">
    <location>
        <begin position="51"/>
        <end position="64"/>
    </location>
</feature>
<dbReference type="PROSITE" id="PS50082">
    <property type="entry name" value="WD_REPEATS_2"/>
    <property type="match status" value="3"/>
</dbReference>
<dbReference type="Pfam" id="PF00400">
    <property type="entry name" value="WD40"/>
    <property type="match status" value="3"/>
</dbReference>
<gene>
    <name evidence="3" type="ORF">WJX73_009214</name>
</gene>
<proteinExistence type="predicted"/>
<feature type="repeat" description="WD" evidence="1">
    <location>
        <begin position="216"/>
        <end position="248"/>
    </location>
</feature>
<dbReference type="InterPro" id="IPR001680">
    <property type="entry name" value="WD40_rpt"/>
</dbReference>
<dbReference type="SUPFAM" id="SSF50978">
    <property type="entry name" value="WD40 repeat-like"/>
    <property type="match status" value="1"/>
</dbReference>
<keyword evidence="4" id="KW-1185">Reference proteome</keyword>
<reference evidence="3 4" key="1">
    <citation type="journal article" date="2024" name="Nat. Commun.">
        <title>Phylogenomics reveals the evolutionary origins of lichenization in chlorophyte algae.</title>
        <authorList>
            <person name="Puginier C."/>
            <person name="Libourel C."/>
            <person name="Otte J."/>
            <person name="Skaloud P."/>
            <person name="Haon M."/>
            <person name="Grisel S."/>
            <person name="Petersen M."/>
            <person name="Berrin J.G."/>
            <person name="Delaux P.M."/>
            <person name="Dal Grande F."/>
            <person name="Keller J."/>
        </authorList>
    </citation>
    <scope>NUCLEOTIDE SEQUENCE [LARGE SCALE GENOMIC DNA]</scope>
    <source>
        <strain evidence="3 4">SAG 2036</strain>
    </source>
</reference>
<evidence type="ECO:0000256" key="1">
    <source>
        <dbReference type="PROSITE-ProRule" id="PRU00221"/>
    </source>
</evidence>
<dbReference type="SMART" id="SM00320">
    <property type="entry name" value="WD40"/>
    <property type="match status" value="4"/>
</dbReference>
<keyword evidence="1" id="KW-0853">WD repeat</keyword>
<evidence type="ECO:0000313" key="3">
    <source>
        <dbReference type="EMBL" id="KAK9805382.1"/>
    </source>
</evidence>
<organism evidence="3 4">
    <name type="scientific">Symbiochloris irregularis</name>
    <dbReference type="NCBI Taxonomy" id="706552"/>
    <lineage>
        <taxon>Eukaryota</taxon>
        <taxon>Viridiplantae</taxon>
        <taxon>Chlorophyta</taxon>
        <taxon>core chlorophytes</taxon>
        <taxon>Trebouxiophyceae</taxon>
        <taxon>Trebouxiales</taxon>
        <taxon>Trebouxiaceae</taxon>
        <taxon>Symbiochloris</taxon>
    </lineage>
</organism>
<dbReference type="EMBL" id="JALJOQ010000044">
    <property type="protein sequence ID" value="KAK9805382.1"/>
    <property type="molecule type" value="Genomic_DNA"/>
</dbReference>